<evidence type="ECO:0000256" key="5">
    <source>
        <dbReference type="ARBA" id="ARBA00022801"/>
    </source>
</evidence>
<dbReference type="EC" id="3.5.2.6" evidence="3"/>
<evidence type="ECO:0000313" key="9">
    <source>
        <dbReference type="Proteomes" id="UP000770785"/>
    </source>
</evidence>
<name>A0ABX0XH19_9BACT</name>
<feature type="domain" description="Penicillin-binding protein transpeptidase" evidence="7">
    <location>
        <begin position="79"/>
        <end position="254"/>
    </location>
</feature>
<comment type="catalytic activity">
    <reaction evidence="1">
        <text>a beta-lactam + H2O = a substituted beta-amino acid</text>
        <dbReference type="Rhea" id="RHEA:20401"/>
        <dbReference type="ChEBI" id="CHEBI:15377"/>
        <dbReference type="ChEBI" id="CHEBI:35627"/>
        <dbReference type="ChEBI" id="CHEBI:140347"/>
        <dbReference type="EC" id="3.5.2.6"/>
    </reaction>
</comment>
<comment type="caution">
    <text evidence="8">The sequence shown here is derived from an EMBL/GenBank/DDBJ whole genome shotgun (WGS) entry which is preliminary data.</text>
</comment>
<organism evidence="8 9">
    <name type="scientific">Neolewinella antarctica</name>
    <dbReference type="NCBI Taxonomy" id="442734"/>
    <lineage>
        <taxon>Bacteria</taxon>
        <taxon>Pseudomonadati</taxon>
        <taxon>Bacteroidota</taxon>
        <taxon>Saprospiria</taxon>
        <taxon>Saprospirales</taxon>
        <taxon>Lewinellaceae</taxon>
        <taxon>Neolewinella</taxon>
    </lineage>
</organism>
<dbReference type="PANTHER" id="PTHR30627">
    <property type="entry name" value="PEPTIDOGLYCAN D,D-TRANSPEPTIDASE"/>
    <property type="match status" value="1"/>
</dbReference>
<dbReference type="EMBL" id="JAATJH010000012">
    <property type="protein sequence ID" value="NJC28445.1"/>
    <property type="molecule type" value="Genomic_DNA"/>
</dbReference>
<evidence type="ECO:0000259" key="7">
    <source>
        <dbReference type="Pfam" id="PF00905"/>
    </source>
</evidence>
<accession>A0ABX0XH19</accession>
<gene>
    <name evidence="8" type="ORF">GGR27_003968</name>
</gene>
<keyword evidence="5 8" id="KW-0378">Hydrolase</keyword>
<proteinExistence type="inferred from homology"/>
<keyword evidence="9" id="KW-1185">Reference proteome</keyword>
<evidence type="ECO:0000256" key="3">
    <source>
        <dbReference type="ARBA" id="ARBA00012865"/>
    </source>
</evidence>
<dbReference type="InterPro" id="IPR050515">
    <property type="entry name" value="Beta-lactam/transpept"/>
</dbReference>
<dbReference type="Pfam" id="PF00905">
    <property type="entry name" value="Transpeptidase"/>
    <property type="match status" value="1"/>
</dbReference>
<sequence>MYRLILFSLLLCLLSCRESRTGVLSADARGEVFQQRRTLAGLDSLFSASNLTGSILLYDESSDSLFSNDFGWKAEGALPASTFKIANTVIGLELELLKDQNTVFEWDGTERNNAGWNQDLTVQQAFARSCVPCYRGLARSIGAERMNDYLRKLNYADITVTPDSVDVFWLLGSARTSPLEQLRFPHNIKNQSLPLRPETYTKLSAIMRRPEGKGYKLYGKTGWSIDRGQNNGWFVGYAVAGERTVYVIVNVEPVNEFDREVLLTGRMAIALAGIRAILDGNLAE</sequence>
<dbReference type="SUPFAM" id="SSF56601">
    <property type="entry name" value="beta-lactamase/transpeptidase-like"/>
    <property type="match status" value="1"/>
</dbReference>
<dbReference type="Gene3D" id="3.40.710.10">
    <property type="entry name" value="DD-peptidase/beta-lactamase superfamily"/>
    <property type="match status" value="1"/>
</dbReference>
<dbReference type="PANTHER" id="PTHR30627:SF6">
    <property type="entry name" value="BETA-LACTAMASE YBXI-RELATED"/>
    <property type="match status" value="1"/>
</dbReference>
<evidence type="ECO:0000256" key="4">
    <source>
        <dbReference type="ARBA" id="ARBA00022729"/>
    </source>
</evidence>
<reference evidence="8 9" key="1">
    <citation type="submission" date="2020-03" db="EMBL/GenBank/DDBJ databases">
        <title>Genomic Encyclopedia of Type Strains, Phase IV (KMG-IV): sequencing the most valuable type-strain genomes for metagenomic binning, comparative biology and taxonomic classification.</title>
        <authorList>
            <person name="Goeker M."/>
        </authorList>
    </citation>
    <scope>NUCLEOTIDE SEQUENCE [LARGE SCALE GENOMIC DNA]</scope>
    <source>
        <strain evidence="8 9">DSM 105096</strain>
    </source>
</reference>
<dbReference type="InterPro" id="IPR012338">
    <property type="entry name" value="Beta-lactam/transpept-like"/>
</dbReference>
<dbReference type="Proteomes" id="UP000770785">
    <property type="component" value="Unassembled WGS sequence"/>
</dbReference>
<evidence type="ECO:0000256" key="6">
    <source>
        <dbReference type="ARBA" id="ARBA00023251"/>
    </source>
</evidence>
<comment type="similarity">
    <text evidence="2">Belongs to the class-D beta-lactamase family.</text>
</comment>
<evidence type="ECO:0000256" key="1">
    <source>
        <dbReference type="ARBA" id="ARBA00001526"/>
    </source>
</evidence>
<evidence type="ECO:0000313" key="8">
    <source>
        <dbReference type="EMBL" id="NJC28445.1"/>
    </source>
</evidence>
<dbReference type="InterPro" id="IPR001460">
    <property type="entry name" value="PCN-bd_Tpept"/>
</dbReference>
<keyword evidence="4" id="KW-0732">Signal</keyword>
<dbReference type="RefSeq" id="WP_168040472.1">
    <property type="nucleotide sequence ID" value="NZ_JAATJH010000012.1"/>
</dbReference>
<dbReference type="GO" id="GO:0008800">
    <property type="term" value="F:beta-lactamase activity"/>
    <property type="evidence" value="ECO:0007669"/>
    <property type="project" value="UniProtKB-EC"/>
</dbReference>
<keyword evidence="6" id="KW-0046">Antibiotic resistance</keyword>
<evidence type="ECO:0000256" key="2">
    <source>
        <dbReference type="ARBA" id="ARBA00007898"/>
    </source>
</evidence>
<protein>
    <recommendedName>
        <fullName evidence="3">beta-lactamase</fullName>
        <ecNumber evidence="3">3.5.2.6</ecNumber>
    </recommendedName>
</protein>